<dbReference type="EMBL" id="MU839834">
    <property type="protein sequence ID" value="KAK1755210.1"/>
    <property type="molecule type" value="Genomic_DNA"/>
</dbReference>
<feature type="region of interest" description="Disordered" evidence="3">
    <location>
        <begin position="288"/>
        <end position="390"/>
    </location>
</feature>
<dbReference type="PANTHER" id="PTHR15350">
    <property type="entry name" value="COP9 SIGNALOSOME COMPLEX SUBUNIT 7/DENDRITIC CELL PROTEIN GA17"/>
    <property type="match status" value="1"/>
</dbReference>
<organism evidence="5 6">
    <name type="scientific">Echria macrotheca</name>
    <dbReference type="NCBI Taxonomy" id="438768"/>
    <lineage>
        <taxon>Eukaryota</taxon>
        <taxon>Fungi</taxon>
        <taxon>Dikarya</taxon>
        <taxon>Ascomycota</taxon>
        <taxon>Pezizomycotina</taxon>
        <taxon>Sordariomycetes</taxon>
        <taxon>Sordariomycetidae</taxon>
        <taxon>Sordariales</taxon>
        <taxon>Schizotheciaceae</taxon>
        <taxon>Echria</taxon>
    </lineage>
</organism>
<feature type="compositionally biased region" description="Low complexity" evidence="3">
    <location>
        <begin position="323"/>
        <end position="334"/>
    </location>
</feature>
<dbReference type="AlphaFoldDB" id="A0AAJ0BBF8"/>
<evidence type="ECO:0000256" key="1">
    <source>
        <dbReference type="ARBA" id="ARBA00008482"/>
    </source>
</evidence>
<keyword evidence="2" id="KW-0736">Signalosome</keyword>
<dbReference type="PROSITE" id="PS50250">
    <property type="entry name" value="PCI"/>
    <property type="match status" value="1"/>
</dbReference>
<dbReference type="Pfam" id="PF22061">
    <property type="entry name" value="CSN7_HB_subdom"/>
    <property type="match status" value="1"/>
</dbReference>
<keyword evidence="6" id="KW-1185">Reference proteome</keyword>
<evidence type="ECO:0000259" key="4">
    <source>
        <dbReference type="PROSITE" id="PS50250"/>
    </source>
</evidence>
<accession>A0AAJ0BBF8</accession>
<dbReference type="Proteomes" id="UP001239445">
    <property type="component" value="Unassembled WGS sequence"/>
</dbReference>
<reference evidence="5" key="1">
    <citation type="submission" date="2023-06" db="EMBL/GenBank/DDBJ databases">
        <title>Genome-scale phylogeny and comparative genomics of the fungal order Sordariales.</title>
        <authorList>
            <consortium name="Lawrence Berkeley National Laboratory"/>
            <person name="Hensen N."/>
            <person name="Bonometti L."/>
            <person name="Westerberg I."/>
            <person name="Brannstrom I.O."/>
            <person name="Guillou S."/>
            <person name="Cros-Aarteil S."/>
            <person name="Calhoun S."/>
            <person name="Haridas S."/>
            <person name="Kuo A."/>
            <person name="Mondo S."/>
            <person name="Pangilinan J."/>
            <person name="Riley R."/>
            <person name="Labutti K."/>
            <person name="Andreopoulos B."/>
            <person name="Lipzen A."/>
            <person name="Chen C."/>
            <person name="Yanf M."/>
            <person name="Daum C."/>
            <person name="Ng V."/>
            <person name="Clum A."/>
            <person name="Steindorff A."/>
            <person name="Ohm R."/>
            <person name="Martin F."/>
            <person name="Silar P."/>
            <person name="Natvig D."/>
            <person name="Lalanne C."/>
            <person name="Gautier V."/>
            <person name="Ament-Velasquez S.L."/>
            <person name="Kruys A."/>
            <person name="Hutchinson M.I."/>
            <person name="Powell A.J."/>
            <person name="Barry K."/>
            <person name="Miller A.N."/>
            <person name="Grigoriev I.V."/>
            <person name="Debuchy R."/>
            <person name="Gladieux P."/>
            <person name="Thoren M.H."/>
            <person name="Johannesson H."/>
        </authorList>
    </citation>
    <scope>NUCLEOTIDE SEQUENCE</scope>
    <source>
        <strain evidence="5">PSN4</strain>
    </source>
</reference>
<dbReference type="InterPro" id="IPR045237">
    <property type="entry name" value="COPS7/eIF3m"/>
</dbReference>
<sequence length="390" mass="40140">MEQTKALMALEPFLALSKSAASPRAAADLIQRATSAPNTFIFTELLETPQIQALASSPEYSSSLTLLRIFSYGTYANLKDVPSLPTLNDAQKLKLRQLSLLSLVRDAKVSSSDKAQTPVLSYPSLLSHLDLATPRELEDLVISTIYAGLIHAQLDPKHALVRINNVAALRDVAPGGTDSNSNAIGGLLSSLQAFAGRCEATLHHLEEQMSGLRAEADRRAARAAAWSERLEKLVEDEQKGGHAPATSSAAPPSGSSASRAPSTVKGQSVLTLASSASSSFAKTLANLDNTGSGSRSGDSGSGSGIAGTGPKSGSGPGSGSGSGSAASAAARGTTGVEGLMRGLRHGSKRGSGHMDASSGSEDDDEAMDVDEDDGDAGEGGKKRSTRKKLQ</sequence>
<comment type="similarity">
    <text evidence="1">Belongs to the CSN7/EIF3M family. CSN7 subfamily.</text>
</comment>
<feature type="compositionally biased region" description="Low complexity" evidence="3">
    <location>
        <begin position="243"/>
        <end position="262"/>
    </location>
</feature>
<evidence type="ECO:0000313" key="5">
    <source>
        <dbReference type="EMBL" id="KAK1755210.1"/>
    </source>
</evidence>
<feature type="domain" description="PCI" evidence="4">
    <location>
        <begin position="2"/>
        <end position="168"/>
    </location>
</feature>
<proteinExistence type="inferred from homology"/>
<evidence type="ECO:0000313" key="6">
    <source>
        <dbReference type="Proteomes" id="UP001239445"/>
    </source>
</evidence>
<protein>
    <recommendedName>
        <fullName evidence="4">PCI domain-containing protein</fullName>
    </recommendedName>
</protein>
<comment type="caution">
    <text evidence="5">The sequence shown here is derived from an EMBL/GenBank/DDBJ whole genome shotgun (WGS) entry which is preliminary data.</text>
</comment>
<dbReference type="PANTHER" id="PTHR15350:SF5">
    <property type="entry name" value="COP9 SIGNALOSOME COMPLEX SUBUNIT 7"/>
    <property type="match status" value="1"/>
</dbReference>
<feature type="compositionally biased region" description="Acidic residues" evidence="3">
    <location>
        <begin position="360"/>
        <end position="376"/>
    </location>
</feature>
<evidence type="ECO:0000256" key="3">
    <source>
        <dbReference type="SAM" id="MobiDB-lite"/>
    </source>
</evidence>
<dbReference type="InterPro" id="IPR000717">
    <property type="entry name" value="PCI_dom"/>
</dbReference>
<feature type="compositionally biased region" description="Gly residues" evidence="3">
    <location>
        <begin position="299"/>
        <end position="322"/>
    </location>
</feature>
<dbReference type="GO" id="GO:0008180">
    <property type="term" value="C:COP9 signalosome"/>
    <property type="evidence" value="ECO:0007669"/>
    <property type="project" value="UniProtKB-KW"/>
</dbReference>
<evidence type="ECO:0000256" key="2">
    <source>
        <dbReference type="ARBA" id="ARBA00022790"/>
    </source>
</evidence>
<gene>
    <name evidence="5" type="ORF">QBC47DRAFT_383072</name>
</gene>
<feature type="region of interest" description="Disordered" evidence="3">
    <location>
        <begin position="235"/>
        <end position="263"/>
    </location>
</feature>
<feature type="compositionally biased region" description="Basic residues" evidence="3">
    <location>
        <begin position="342"/>
        <end position="351"/>
    </location>
</feature>
<name>A0AAJ0BBF8_9PEZI</name>